<dbReference type="AlphaFoldDB" id="A0A9P7GK43"/>
<name>A0A9P7GK43_9AGAR</name>
<gene>
    <name evidence="2" type="ORF">H0H81_009461</name>
</gene>
<accession>A0A9P7GK43</accession>
<sequence length="472" mass="52838">MAAVYHYPQPAWSQSQYYPQYVPVHTLNRGQDMRVAEQLRADEELALRTQAEEERLLAMDSMWSADLDRRRRGTGDFTRRSSPGTSSASSSFSTTSTLSTLSSLSTRSGSTRSSTPYSDRSRRPSVGPPVEPFIPPGAYPTPAPSPERAPRLSAPIHPPRPAPTQGGAAAPATPADELRDYATLFTRSLACSKCGDEMFVQPMVDISLRRQLHLFCARCPVPTPHCRGCGKPVACKRKCDAIRDDCQLKTCCRKGRAIAIFEILGLFDKSYTTAAESLSKSNIWPVPKSERDDFLQLATSNTDPRLTRPFNQTLTKTLSALQGWLPLEQSVHASVRLLFSTSLLLEVVRAYLKDTTAAYVNWVIYGELYTEILGLLKLFGRQECHHALVMQSLPVIQRSSGLQSWLWDEQSVWSFDPNRTRKSLFAVAVADSRNIREELKKLGEKLRDPESKEFIAQFSMDLNHIFCMQVLS</sequence>
<comment type="caution">
    <text evidence="2">The sequence shown here is derived from an EMBL/GenBank/DDBJ whole genome shotgun (WGS) entry which is preliminary data.</text>
</comment>
<feature type="region of interest" description="Disordered" evidence="1">
    <location>
        <begin position="70"/>
        <end position="173"/>
    </location>
</feature>
<keyword evidence="3" id="KW-1185">Reference proteome</keyword>
<dbReference type="OrthoDB" id="47801at2759"/>
<protein>
    <submittedName>
        <fullName evidence="2">Uncharacterized protein</fullName>
    </submittedName>
</protein>
<feature type="compositionally biased region" description="Basic and acidic residues" evidence="1">
    <location>
        <begin position="70"/>
        <end position="79"/>
    </location>
</feature>
<organism evidence="2 3">
    <name type="scientific">Sphagnurus paluster</name>
    <dbReference type="NCBI Taxonomy" id="117069"/>
    <lineage>
        <taxon>Eukaryota</taxon>
        <taxon>Fungi</taxon>
        <taxon>Dikarya</taxon>
        <taxon>Basidiomycota</taxon>
        <taxon>Agaricomycotina</taxon>
        <taxon>Agaricomycetes</taxon>
        <taxon>Agaricomycetidae</taxon>
        <taxon>Agaricales</taxon>
        <taxon>Tricholomatineae</taxon>
        <taxon>Lyophyllaceae</taxon>
        <taxon>Sphagnurus</taxon>
    </lineage>
</organism>
<feature type="compositionally biased region" description="Low complexity" evidence="1">
    <location>
        <begin position="80"/>
        <end position="115"/>
    </location>
</feature>
<feature type="compositionally biased region" description="Low complexity" evidence="1">
    <location>
        <begin position="163"/>
        <end position="173"/>
    </location>
</feature>
<dbReference type="Proteomes" id="UP000717328">
    <property type="component" value="Unassembled WGS sequence"/>
</dbReference>
<dbReference type="EMBL" id="JABCKI010000278">
    <property type="protein sequence ID" value="KAG5651214.1"/>
    <property type="molecule type" value="Genomic_DNA"/>
</dbReference>
<proteinExistence type="predicted"/>
<reference evidence="2" key="1">
    <citation type="submission" date="2021-02" db="EMBL/GenBank/DDBJ databases">
        <authorList>
            <person name="Nieuwenhuis M."/>
            <person name="Van De Peppel L.J.J."/>
        </authorList>
    </citation>
    <scope>NUCLEOTIDE SEQUENCE</scope>
    <source>
        <strain evidence="2">D49</strain>
    </source>
</reference>
<evidence type="ECO:0000313" key="2">
    <source>
        <dbReference type="EMBL" id="KAG5651214.1"/>
    </source>
</evidence>
<reference evidence="2" key="2">
    <citation type="submission" date="2021-10" db="EMBL/GenBank/DDBJ databases">
        <title>Phylogenomics reveals ancestral predisposition of the termite-cultivated fungus Termitomyces towards a domesticated lifestyle.</title>
        <authorList>
            <person name="Auxier B."/>
            <person name="Grum-Grzhimaylo A."/>
            <person name="Cardenas M.E."/>
            <person name="Lodge J.D."/>
            <person name="Laessoe T."/>
            <person name="Pedersen O."/>
            <person name="Smith M.E."/>
            <person name="Kuyper T.W."/>
            <person name="Franco-Molano E.A."/>
            <person name="Baroni T.J."/>
            <person name="Aanen D.K."/>
        </authorList>
    </citation>
    <scope>NUCLEOTIDE SEQUENCE</scope>
    <source>
        <strain evidence="2">D49</strain>
    </source>
</reference>
<evidence type="ECO:0000256" key="1">
    <source>
        <dbReference type="SAM" id="MobiDB-lite"/>
    </source>
</evidence>
<evidence type="ECO:0000313" key="3">
    <source>
        <dbReference type="Proteomes" id="UP000717328"/>
    </source>
</evidence>
<feature type="compositionally biased region" description="Pro residues" evidence="1">
    <location>
        <begin position="126"/>
        <end position="147"/>
    </location>
</feature>